<feature type="transmembrane region" description="Helical" evidence="5">
    <location>
        <begin position="7"/>
        <end position="25"/>
    </location>
</feature>
<dbReference type="AlphaFoldDB" id="A0A1E5XI95"/>
<evidence type="ECO:0000256" key="5">
    <source>
        <dbReference type="SAM" id="Phobius"/>
    </source>
</evidence>
<evidence type="ECO:0000313" key="7">
    <source>
        <dbReference type="EMBL" id="OEO28316.1"/>
    </source>
</evidence>
<feature type="transmembrane region" description="Helical" evidence="5">
    <location>
        <begin position="64"/>
        <end position="84"/>
    </location>
</feature>
<comment type="subcellular location">
    <subcellularLocation>
        <location evidence="1">Membrane</location>
        <topology evidence="1">Multi-pass membrane protein</topology>
    </subcellularLocation>
</comment>
<dbReference type="GO" id="GO:0016020">
    <property type="term" value="C:membrane"/>
    <property type="evidence" value="ECO:0007669"/>
    <property type="project" value="UniProtKB-SubCell"/>
</dbReference>
<reference evidence="7 8" key="1">
    <citation type="journal article" date="2015" name="Genome Announc.">
        <title>Genome Assemblies of Three Soil-Associated Devosia species: D. insulae, D. limi, and D. soli.</title>
        <authorList>
            <person name="Hassan Y.I."/>
            <person name="Lepp D."/>
            <person name="Zhou T."/>
        </authorList>
    </citation>
    <scope>NUCLEOTIDE SEQUENCE [LARGE SCALE GENOMIC DNA]</scope>
    <source>
        <strain evidence="7 8">DS-56</strain>
    </source>
</reference>
<dbReference type="Gene3D" id="1.20.1250.20">
    <property type="entry name" value="MFS general substrate transporter like domains"/>
    <property type="match status" value="2"/>
</dbReference>
<feature type="transmembrane region" description="Helical" evidence="5">
    <location>
        <begin position="155"/>
        <end position="174"/>
    </location>
</feature>
<name>A0A1E5XI95_9HYPH</name>
<evidence type="ECO:0000256" key="3">
    <source>
        <dbReference type="ARBA" id="ARBA00022989"/>
    </source>
</evidence>
<dbReference type="PANTHER" id="PTHR23514:SF13">
    <property type="entry name" value="INNER MEMBRANE PROTEIN YBJJ"/>
    <property type="match status" value="1"/>
</dbReference>
<feature type="transmembrane region" description="Helical" evidence="5">
    <location>
        <begin position="354"/>
        <end position="373"/>
    </location>
</feature>
<feature type="transmembrane region" description="Helical" evidence="5">
    <location>
        <begin position="234"/>
        <end position="254"/>
    </location>
</feature>
<evidence type="ECO:0000256" key="1">
    <source>
        <dbReference type="ARBA" id="ARBA00004141"/>
    </source>
</evidence>
<dbReference type="PROSITE" id="PS50850">
    <property type="entry name" value="MFS"/>
    <property type="match status" value="1"/>
</dbReference>
<feature type="transmembrane region" description="Helical" evidence="5">
    <location>
        <begin position="37"/>
        <end position="57"/>
    </location>
</feature>
<evidence type="ECO:0000259" key="6">
    <source>
        <dbReference type="PROSITE" id="PS50850"/>
    </source>
</evidence>
<protein>
    <submittedName>
        <fullName evidence="7">MFS transporter</fullName>
    </submittedName>
</protein>
<gene>
    <name evidence="7" type="ORF">VW23_005300</name>
</gene>
<feature type="transmembrane region" description="Helical" evidence="5">
    <location>
        <begin position="132"/>
        <end position="149"/>
    </location>
</feature>
<dbReference type="InterPro" id="IPR020846">
    <property type="entry name" value="MFS_dom"/>
</dbReference>
<feature type="transmembrane region" description="Helical" evidence="5">
    <location>
        <begin position="90"/>
        <end position="111"/>
    </location>
</feature>
<comment type="caution">
    <text evidence="7">The sequence shown here is derived from an EMBL/GenBank/DDBJ whole genome shotgun (WGS) entry which is preliminary data.</text>
</comment>
<feature type="transmembrane region" description="Helical" evidence="5">
    <location>
        <begin position="266"/>
        <end position="285"/>
    </location>
</feature>
<feature type="transmembrane region" description="Helical" evidence="5">
    <location>
        <begin position="194"/>
        <end position="214"/>
    </location>
</feature>
<dbReference type="Pfam" id="PF07690">
    <property type="entry name" value="MFS_1"/>
    <property type="match status" value="2"/>
</dbReference>
<evidence type="ECO:0000256" key="2">
    <source>
        <dbReference type="ARBA" id="ARBA00022692"/>
    </source>
</evidence>
<keyword evidence="3 5" id="KW-1133">Transmembrane helix</keyword>
<dbReference type="InterPro" id="IPR011701">
    <property type="entry name" value="MFS"/>
</dbReference>
<dbReference type="SUPFAM" id="SSF103473">
    <property type="entry name" value="MFS general substrate transporter"/>
    <property type="match status" value="1"/>
</dbReference>
<keyword evidence="4 5" id="KW-0472">Membrane</keyword>
<evidence type="ECO:0000256" key="4">
    <source>
        <dbReference type="ARBA" id="ARBA00023136"/>
    </source>
</evidence>
<sequence>MKPHQRVYGIFFIFALSMGALLSRLPDLQRSLNLTESQLGLTLIAMSIGALFGLTFSSPLIEKYGARTTAFVTVFGASIMYAIVPWIPSAILLLPVFFIAGLFAGALEINVNLETDRHEAQLGTRIMSRAHGMWSLGFFVTAFIAAGVRQAGISVHMHTFVALVVVVIAGYFVFSKIENAPARADSHEGKMPLVAFPTIGLLPLCLIGAAPLLVEGAGIDWSAIYMRDVFDVAPFIGGLSITIFSLFMALARLFMDPVVERYSPRVVAGALLGIAALGLIIVGFAPHPYVALFGFMLMGLGCSSVYPLAVSAAAQRTDRPASVNVASLGQMTFVVFFLGPPLLGFVAQSYGIRMSYFVCVPLIIAALLVIRALSAKPTPLITEPEPATPHG</sequence>
<feature type="transmembrane region" description="Helical" evidence="5">
    <location>
        <begin position="291"/>
        <end position="313"/>
    </location>
</feature>
<dbReference type="CDD" id="cd17393">
    <property type="entry name" value="MFS_MosC_like"/>
    <property type="match status" value="1"/>
</dbReference>
<evidence type="ECO:0000313" key="8">
    <source>
        <dbReference type="Proteomes" id="UP000095463"/>
    </source>
</evidence>
<keyword evidence="2 5" id="KW-0812">Transmembrane</keyword>
<dbReference type="Proteomes" id="UP000095463">
    <property type="component" value="Unassembled WGS sequence"/>
</dbReference>
<dbReference type="GO" id="GO:0022857">
    <property type="term" value="F:transmembrane transporter activity"/>
    <property type="evidence" value="ECO:0007669"/>
    <property type="project" value="InterPro"/>
</dbReference>
<keyword evidence="8" id="KW-1185">Reference proteome</keyword>
<dbReference type="InterPro" id="IPR036259">
    <property type="entry name" value="MFS_trans_sf"/>
</dbReference>
<dbReference type="OrthoDB" id="9810941at2"/>
<dbReference type="EMBL" id="LAJE02000383">
    <property type="protein sequence ID" value="OEO28316.1"/>
    <property type="molecule type" value="Genomic_DNA"/>
</dbReference>
<dbReference type="InterPro" id="IPR051788">
    <property type="entry name" value="MFS_Transporter"/>
</dbReference>
<organism evidence="7 8">
    <name type="scientific">Devosia insulae DS-56</name>
    <dbReference type="NCBI Taxonomy" id="1116389"/>
    <lineage>
        <taxon>Bacteria</taxon>
        <taxon>Pseudomonadati</taxon>
        <taxon>Pseudomonadota</taxon>
        <taxon>Alphaproteobacteria</taxon>
        <taxon>Hyphomicrobiales</taxon>
        <taxon>Devosiaceae</taxon>
        <taxon>Devosia</taxon>
    </lineage>
</organism>
<dbReference type="PANTHER" id="PTHR23514">
    <property type="entry name" value="BYPASS OF STOP CODON PROTEIN 6"/>
    <property type="match status" value="1"/>
</dbReference>
<feature type="transmembrane region" description="Helical" evidence="5">
    <location>
        <begin position="325"/>
        <end position="348"/>
    </location>
</feature>
<proteinExistence type="predicted"/>
<accession>A0A1E5XI95</accession>
<feature type="domain" description="Major facilitator superfamily (MFS) profile" evidence="6">
    <location>
        <begin position="3"/>
        <end position="378"/>
    </location>
</feature>